<dbReference type="AlphaFoldDB" id="A0A368VXU5"/>
<feature type="region of interest" description="Disordered" evidence="1">
    <location>
        <begin position="194"/>
        <end position="215"/>
    </location>
</feature>
<keyword evidence="3" id="KW-1185">Reference proteome</keyword>
<dbReference type="EMBL" id="QPJC01000001">
    <property type="protein sequence ID" value="RCW47028.1"/>
    <property type="molecule type" value="Genomic_DNA"/>
</dbReference>
<comment type="caution">
    <text evidence="2">The sequence shown here is derived from an EMBL/GenBank/DDBJ whole genome shotgun (WGS) entry which is preliminary data.</text>
</comment>
<organism evidence="2 3">
    <name type="scientific">Halopolyspora algeriensis</name>
    <dbReference type="NCBI Taxonomy" id="1500506"/>
    <lineage>
        <taxon>Bacteria</taxon>
        <taxon>Bacillati</taxon>
        <taxon>Actinomycetota</taxon>
        <taxon>Actinomycetes</taxon>
        <taxon>Actinomycetes incertae sedis</taxon>
        <taxon>Halopolyspora</taxon>
    </lineage>
</organism>
<gene>
    <name evidence="2" type="ORF">DFQ14_101372</name>
</gene>
<accession>A0A368VXU5</accession>
<dbReference type="Proteomes" id="UP000253495">
    <property type="component" value="Unassembled WGS sequence"/>
</dbReference>
<evidence type="ECO:0000313" key="2">
    <source>
        <dbReference type="EMBL" id="RCW47028.1"/>
    </source>
</evidence>
<reference evidence="2 3" key="1">
    <citation type="submission" date="2018-07" db="EMBL/GenBank/DDBJ databases">
        <title>Genomic Encyclopedia of Type Strains, Phase III (KMG-III): the genomes of soil and plant-associated and newly described type strains.</title>
        <authorList>
            <person name="Whitman W."/>
        </authorList>
    </citation>
    <scope>NUCLEOTIDE SEQUENCE [LARGE SCALE GENOMIC DNA]</scope>
    <source>
        <strain evidence="2 3">CECT 8575</strain>
    </source>
</reference>
<evidence type="ECO:0000313" key="3">
    <source>
        <dbReference type="Proteomes" id="UP000253495"/>
    </source>
</evidence>
<evidence type="ECO:0000256" key="1">
    <source>
        <dbReference type="SAM" id="MobiDB-lite"/>
    </source>
</evidence>
<proteinExistence type="predicted"/>
<name>A0A368VXU5_9ACTN</name>
<sequence length="307" mass="31821">MPVSLRHRVRRMESRRCFPGATAWGVGTLRGARHDCRGGERSAVAEHPGIPDAAACRSRSAEWGGELCAPPQGMPRHRAVPRAAMRSVAGPGERPPRAEAAMEDRSGMAVPRWCPAELPGVAGKAAGGRACRAAEGWGIVPETIALPAACCGAIAAGRLAGAPGPAPRRVVARRRVVLPAEDGAVGPAVAGAVGPAAAGRAPGVPRETPVAAAGGRSPARRACRAWTADRRRGCRPCRRRPERACGVRRVTTPHRTVRRGPVGNSGARNCLAGDPAAPVSLPSLDVDALTRTLAMPHPPHVSPTLPR</sequence>
<protein>
    <submittedName>
        <fullName evidence="2">Uncharacterized protein</fullName>
    </submittedName>
</protein>